<dbReference type="KEGG" id="rhg:EXZ61_15750"/>
<dbReference type="EMBL" id="CP036282">
    <property type="protein sequence ID" value="QDL55509.1"/>
    <property type="molecule type" value="Genomic_DNA"/>
</dbReference>
<feature type="domain" description="ABC-three component systems C-terminal" evidence="1">
    <location>
        <begin position="175"/>
        <end position="311"/>
    </location>
</feature>
<evidence type="ECO:0000259" key="2">
    <source>
        <dbReference type="Pfam" id="PF21941"/>
    </source>
</evidence>
<dbReference type="InterPro" id="IPR047740">
    <property type="entry name" value="SMEK_dom"/>
</dbReference>
<protein>
    <recommendedName>
        <fullName evidence="5">SMEK domain-containing protein</fullName>
    </recommendedName>
</protein>
<dbReference type="NCBIfam" id="NF033859">
    <property type="entry name" value="SMEK_N"/>
    <property type="match status" value="1"/>
</dbReference>
<name>A0A515ES78_9BURK</name>
<keyword evidence="4" id="KW-1185">Reference proteome</keyword>
<evidence type="ECO:0000313" key="3">
    <source>
        <dbReference type="EMBL" id="QDL55509.1"/>
    </source>
</evidence>
<sequence length="321" mass="36564">MNRSFYWDLCEERLSILCTRVELRGKLNILNFHLHAEDFYVNFLNVLFGYSLKNMNAVAQNAEGIDLIDTVNALVLQVSSTATKTKIESALSKNLAAYKKYRFNFVSISKDASDLRKQNFLNPHGLAFDPQNDIHDVKSILSFIQHLNIDRQRVIYDFLKKELQPINDTSPVETNLAELINILAKEDIEDTSHTSLPIAFDVDKKLVFNNLVAAAIVIEDYKIQHHRIDRMYAIFDSAGQNKSKAVLSGLRQTYIKLSAKYAGDDLFFQVVEHAVRTVQNSANYIAMPLDELEMWINALAVDAFIRCRIFKNPVEPANATS</sequence>
<organism evidence="3 4">
    <name type="scientific">Rhodoferax aquaticus</name>
    <dbReference type="NCBI Taxonomy" id="2527691"/>
    <lineage>
        <taxon>Bacteria</taxon>
        <taxon>Pseudomonadati</taxon>
        <taxon>Pseudomonadota</taxon>
        <taxon>Betaproteobacteria</taxon>
        <taxon>Burkholderiales</taxon>
        <taxon>Comamonadaceae</taxon>
        <taxon>Rhodoferax</taxon>
    </lineage>
</organism>
<accession>A0A515ES78</accession>
<feature type="domain" description="SMEK" evidence="2">
    <location>
        <begin position="11"/>
        <end position="144"/>
    </location>
</feature>
<dbReference type="Proteomes" id="UP000317365">
    <property type="component" value="Chromosome"/>
</dbReference>
<reference evidence="4" key="1">
    <citation type="submission" date="2019-02" db="EMBL/GenBank/DDBJ databases">
        <title>Complete genome sequence of Rhodoferax sp. Gr-4.</title>
        <authorList>
            <person name="Jin L."/>
        </authorList>
    </citation>
    <scope>NUCLEOTIDE SEQUENCE [LARGE SCALE GENOMIC DNA]</scope>
    <source>
        <strain evidence="4">Gr-4</strain>
    </source>
</reference>
<dbReference type="RefSeq" id="WP_142812665.1">
    <property type="nucleotide sequence ID" value="NZ_CP036282.1"/>
</dbReference>
<reference evidence="4" key="2">
    <citation type="journal article" date="2020" name="Int. J. Syst. Evol. Microbiol.">
        <title>Genomic insights into a novel species Rhodoferax aquaticus sp. nov., isolated from freshwater.</title>
        <authorList>
            <person name="Li T."/>
            <person name="Zhuo Y."/>
            <person name="Jin C.Z."/>
            <person name="Wu X."/>
            <person name="Ko S.R."/>
            <person name="Jin F.J."/>
            <person name="Ahn C.Y."/>
            <person name="Oh H.M."/>
            <person name="Lee H.G."/>
            <person name="Jin L."/>
        </authorList>
    </citation>
    <scope>NUCLEOTIDE SEQUENCE [LARGE SCALE GENOMIC DNA]</scope>
    <source>
        <strain evidence="4">Gr-4</strain>
    </source>
</reference>
<evidence type="ECO:0000259" key="1">
    <source>
        <dbReference type="Pfam" id="PF20275"/>
    </source>
</evidence>
<gene>
    <name evidence="3" type="ORF">EXZ61_15750</name>
</gene>
<dbReference type="Pfam" id="PF21941">
    <property type="entry name" value="SMEK_N"/>
    <property type="match status" value="1"/>
</dbReference>
<dbReference type="AlphaFoldDB" id="A0A515ES78"/>
<evidence type="ECO:0000313" key="4">
    <source>
        <dbReference type="Proteomes" id="UP000317365"/>
    </source>
</evidence>
<proteinExistence type="predicted"/>
<dbReference type="InterPro" id="IPR046919">
    <property type="entry name" value="ABC-3C_CTD10"/>
</dbReference>
<evidence type="ECO:0008006" key="5">
    <source>
        <dbReference type="Google" id="ProtNLM"/>
    </source>
</evidence>
<dbReference type="Pfam" id="PF20275">
    <property type="entry name" value="CTD10"/>
    <property type="match status" value="1"/>
</dbReference>